<dbReference type="GO" id="GO:0016791">
    <property type="term" value="F:phosphatase activity"/>
    <property type="evidence" value="ECO:0007669"/>
    <property type="project" value="UniProtKB-ARBA"/>
</dbReference>
<dbReference type="AlphaFoldDB" id="A0AAD2HK90"/>
<dbReference type="InterPro" id="IPR006328">
    <property type="entry name" value="2-HAD"/>
</dbReference>
<reference evidence="3" key="1">
    <citation type="submission" date="2023-11" db="EMBL/GenBank/DDBJ databases">
        <authorList>
            <person name="De Vega J J."/>
            <person name="De Vega J J."/>
        </authorList>
    </citation>
    <scope>NUCLEOTIDE SEQUENCE</scope>
</reference>
<evidence type="ECO:0008006" key="5">
    <source>
        <dbReference type="Google" id="ProtNLM"/>
    </source>
</evidence>
<dbReference type="SFLD" id="SFLDG01129">
    <property type="entry name" value="C1.5:_HAD__Beta-PGM__Phosphata"/>
    <property type="match status" value="1"/>
</dbReference>
<dbReference type="Gene3D" id="3.40.50.1000">
    <property type="entry name" value="HAD superfamily/HAD-like"/>
    <property type="match status" value="1"/>
</dbReference>
<dbReference type="InterPro" id="IPR023214">
    <property type="entry name" value="HAD_sf"/>
</dbReference>
<name>A0AAD2HK90_9AGAR</name>
<sequence length="261" mass="28658">MSAPSKPSVQVYDPETLHGVQALLFDVFGTVVDWHGSVTAELRTLGAKHGMEDADWDGFARTWRQGYMQTTKRVAAGGPGTKDVDLMHREILDNILSTPAWRELGDRLDKGARDALNLVWHRLYGWSDSTPGLYALKKQLLICTLSNGTVRLLADMAKFADLPWDVVFSADMFNSFKPDPQVYLGAARKLSLEPHQCAMVAAHIYDLRAAAALGMRTVYIPRGDDGEGLEAGVKAKAEGGEVDLVVRSFEDLAAVLATRKQ</sequence>
<keyword evidence="4" id="KW-1185">Reference proteome</keyword>
<dbReference type="PANTHER" id="PTHR43316">
    <property type="entry name" value="HYDROLASE, HALOACID DELAHOGENASE-RELATED"/>
    <property type="match status" value="1"/>
</dbReference>
<dbReference type="Pfam" id="PF00702">
    <property type="entry name" value="Hydrolase"/>
    <property type="match status" value="1"/>
</dbReference>
<evidence type="ECO:0000313" key="3">
    <source>
        <dbReference type="EMBL" id="CAK5276945.1"/>
    </source>
</evidence>
<organism evidence="3 4">
    <name type="scientific">Mycena citricolor</name>
    <dbReference type="NCBI Taxonomy" id="2018698"/>
    <lineage>
        <taxon>Eukaryota</taxon>
        <taxon>Fungi</taxon>
        <taxon>Dikarya</taxon>
        <taxon>Basidiomycota</taxon>
        <taxon>Agaricomycotina</taxon>
        <taxon>Agaricomycetes</taxon>
        <taxon>Agaricomycetidae</taxon>
        <taxon>Agaricales</taxon>
        <taxon>Marasmiineae</taxon>
        <taxon>Mycenaceae</taxon>
        <taxon>Mycena</taxon>
    </lineage>
</organism>
<dbReference type="Proteomes" id="UP001295794">
    <property type="component" value="Unassembled WGS sequence"/>
</dbReference>
<dbReference type="NCBIfam" id="TIGR01493">
    <property type="entry name" value="HAD-SF-IA-v2"/>
    <property type="match status" value="1"/>
</dbReference>
<proteinExistence type="inferred from homology"/>
<dbReference type="NCBIfam" id="TIGR01428">
    <property type="entry name" value="HAD_type_II"/>
    <property type="match status" value="1"/>
</dbReference>
<accession>A0AAD2HK90</accession>
<keyword evidence="2" id="KW-0378">Hydrolase</keyword>
<comment type="similarity">
    <text evidence="1">Belongs to the HAD-like hydrolase superfamily. S-2-haloalkanoic acid dehalogenase family.</text>
</comment>
<evidence type="ECO:0000313" key="4">
    <source>
        <dbReference type="Proteomes" id="UP001295794"/>
    </source>
</evidence>
<dbReference type="SUPFAM" id="SSF56784">
    <property type="entry name" value="HAD-like"/>
    <property type="match status" value="1"/>
</dbReference>
<dbReference type="GO" id="GO:0019120">
    <property type="term" value="F:hydrolase activity, acting on acid halide bonds, in C-halide compounds"/>
    <property type="evidence" value="ECO:0007669"/>
    <property type="project" value="InterPro"/>
</dbReference>
<dbReference type="EMBL" id="CAVNYO010000414">
    <property type="protein sequence ID" value="CAK5276945.1"/>
    <property type="molecule type" value="Genomic_DNA"/>
</dbReference>
<gene>
    <name evidence="3" type="ORF">MYCIT1_LOCUS25621</name>
</gene>
<dbReference type="InterPro" id="IPR023198">
    <property type="entry name" value="PGP-like_dom2"/>
</dbReference>
<dbReference type="Gene3D" id="1.10.150.240">
    <property type="entry name" value="Putative phosphatase, domain 2"/>
    <property type="match status" value="1"/>
</dbReference>
<dbReference type="InterPro" id="IPR006439">
    <property type="entry name" value="HAD-SF_hydro_IA"/>
</dbReference>
<dbReference type="InterPro" id="IPR051540">
    <property type="entry name" value="S-2-haloacid_dehalogenase"/>
</dbReference>
<evidence type="ECO:0000256" key="2">
    <source>
        <dbReference type="ARBA" id="ARBA00022801"/>
    </source>
</evidence>
<dbReference type="InterPro" id="IPR036412">
    <property type="entry name" value="HAD-like_sf"/>
</dbReference>
<dbReference type="PANTHER" id="PTHR43316:SF3">
    <property type="entry name" value="HALOACID DEHALOGENASE, TYPE II (AFU_ORTHOLOGUE AFUA_2G07750)-RELATED"/>
    <property type="match status" value="1"/>
</dbReference>
<comment type="caution">
    <text evidence="3">The sequence shown here is derived from an EMBL/GenBank/DDBJ whole genome shotgun (WGS) entry which is preliminary data.</text>
</comment>
<dbReference type="PRINTS" id="PR00413">
    <property type="entry name" value="HADHALOGNASE"/>
</dbReference>
<evidence type="ECO:0000256" key="1">
    <source>
        <dbReference type="ARBA" id="ARBA00008106"/>
    </source>
</evidence>
<protein>
    <recommendedName>
        <fullName evidence="5">Haloacid dehalogenase</fullName>
    </recommendedName>
</protein>
<dbReference type="SFLD" id="SFLDS00003">
    <property type="entry name" value="Haloacid_Dehalogenase"/>
    <property type="match status" value="1"/>
</dbReference>